<reference evidence="3" key="1">
    <citation type="journal article" date="2019" name="Int. J. Syst. Evol. Microbiol.">
        <title>The Global Catalogue of Microorganisms (GCM) 10K type strain sequencing project: providing services to taxonomists for standard genome sequencing and annotation.</title>
        <authorList>
            <consortium name="The Broad Institute Genomics Platform"/>
            <consortium name="The Broad Institute Genome Sequencing Center for Infectious Disease"/>
            <person name="Wu L."/>
            <person name="Ma J."/>
        </authorList>
    </citation>
    <scope>NUCLEOTIDE SEQUENCE [LARGE SCALE GENOMIC DNA]</scope>
    <source>
        <strain evidence="3">JCM 17224</strain>
    </source>
</reference>
<dbReference type="Gene3D" id="3.90.550.10">
    <property type="entry name" value="Spore Coat Polysaccharide Biosynthesis Protein SpsA, Chain A"/>
    <property type="match status" value="1"/>
</dbReference>
<proteinExistence type="predicted"/>
<evidence type="ECO:0000259" key="1">
    <source>
        <dbReference type="Pfam" id="PF00535"/>
    </source>
</evidence>
<dbReference type="PANTHER" id="PTHR48090:SF7">
    <property type="entry name" value="RFBJ PROTEIN"/>
    <property type="match status" value="1"/>
</dbReference>
<comment type="caution">
    <text evidence="2">The sequence shown here is derived from an EMBL/GenBank/DDBJ whole genome shotgun (WGS) entry which is preliminary data.</text>
</comment>
<dbReference type="Pfam" id="PF00535">
    <property type="entry name" value="Glycos_transf_2"/>
    <property type="match status" value="1"/>
</dbReference>
<dbReference type="InterPro" id="IPR029044">
    <property type="entry name" value="Nucleotide-diphossugar_trans"/>
</dbReference>
<name>A0ABP7RHF1_9BACT</name>
<protein>
    <submittedName>
        <fullName evidence="2">Glycosyltransferase family 2 protein</fullName>
    </submittedName>
</protein>
<dbReference type="CDD" id="cd04179">
    <property type="entry name" value="DPM_DPG-synthase_like"/>
    <property type="match status" value="1"/>
</dbReference>
<evidence type="ECO:0000313" key="2">
    <source>
        <dbReference type="EMBL" id="GAA3997600.1"/>
    </source>
</evidence>
<keyword evidence="3" id="KW-1185">Reference proteome</keyword>
<organism evidence="2 3">
    <name type="scientific">Hymenobacter fastidiosus</name>
    <dbReference type="NCBI Taxonomy" id="486264"/>
    <lineage>
        <taxon>Bacteria</taxon>
        <taxon>Pseudomonadati</taxon>
        <taxon>Bacteroidota</taxon>
        <taxon>Cytophagia</taxon>
        <taxon>Cytophagales</taxon>
        <taxon>Hymenobacteraceae</taxon>
        <taxon>Hymenobacter</taxon>
    </lineage>
</organism>
<feature type="domain" description="Glycosyltransferase 2-like" evidence="1">
    <location>
        <begin position="48"/>
        <end position="210"/>
    </location>
</feature>
<dbReference type="InterPro" id="IPR001173">
    <property type="entry name" value="Glyco_trans_2-like"/>
</dbReference>
<accession>A0ABP7RHF1</accession>
<sequence length="272" mass="30085">MILPFPRRIFVLFRQVPPTRLPGGGNLFPLLIRLSRMPPLPAAPLIDVIIPAYNEEQSIGHVLAEIPAGLVREVLVVDNNSRDQTGVVARAAGATVLRENRPGYGHACLAGMAHCFARPAAEQPAIIVFLDGDYSDYPAEMPRLLAPILRGEADMVIGSRALGERESGAMLPQQIFGNWLATTLMRGFYGVRYTDLGPFRAIRTEALKQIGMEDKTYGWTVEMQLKAAKLKLRTQEVPVRYRRRIGVSKVSGTVKGTLGAGYKILWTIFKYL</sequence>
<dbReference type="SUPFAM" id="SSF53448">
    <property type="entry name" value="Nucleotide-diphospho-sugar transferases"/>
    <property type="match status" value="1"/>
</dbReference>
<dbReference type="PANTHER" id="PTHR48090">
    <property type="entry name" value="UNDECAPRENYL-PHOSPHATE 4-DEOXY-4-FORMAMIDO-L-ARABINOSE TRANSFERASE-RELATED"/>
    <property type="match status" value="1"/>
</dbReference>
<dbReference type="EMBL" id="BAABDJ010000002">
    <property type="protein sequence ID" value="GAA3997600.1"/>
    <property type="molecule type" value="Genomic_DNA"/>
</dbReference>
<evidence type="ECO:0000313" key="3">
    <source>
        <dbReference type="Proteomes" id="UP001500567"/>
    </source>
</evidence>
<gene>
    <name evidence="2" type="ORF">GCM10022408_05410</name>
</gene>
<dbReference type="InterPro" id="IPR050256">
    <property type="entry name" value="Glycosyltransferase_2"/>
</dbReference>
<dbReference type="Proteomes" id="UP001500567">
    <property type="component" value="Unassembled WGS sequence"/>
</dbReference>